<name>A0A0G2I2P3_9EURO</name>
<organism evidence="2 3">
    <name type="scientific">[Emmonsia] crescens</name>
    <dbReference type="NCBI Taxonomy" id="73230"/>
    <lineage>
        <taxon>Eukaryota</taxon>
        <taxon>Fungi</taxon>
        <taxon>Dikarya</taxon>
        <taxon>Ascomycota</taxon>
        <taxon>Pezizomycotina</taxon>
        <taxon>Eurotiomycetes</taxon>
        <taxon>Eurotiomycetidae</taxon>
        <taxon>Onygenales</taxon>
        <taxon>Ajellomycetaceae</taxon>
        <taxon>Emergomyces</taxon>
    </lineage>
</organism>
<reference evidence="3" key="1">
    <citation type="journal article" date="2015" name="PLoS Genet.">
        <title>The dynamic genome and transcriptome of the human fungal pathogen Blastomyces and close relative Emmonsia.</title>
        <authorList>
            <person name="Munoz J.F."/>
            <person name="Gauthier G.M."/>
            <person name="Desjardins C.A."/>
            <person name="Gallo J.E."/>
            <person name="Holder J."/>
            <person name="Sullivan T.D."/>
            <person name="Marty A.J."/>
            <person name="Carmen J.C."/>
            <person name="Chen Z."/>
            <person name="Ding L."/>
            <person name="Gujja S."/>
            <person name="Magrini V."/>
            <person name="Misas E."/>
            <person name="Mitreva M."/>
            <person name="Priest M."/>
            <person name="Saif S."/>
            <person name="Whiston E.A."/>
            <person name="Young S."/>
            <person name="Zeng Q."/>
            <person name="Goldman W.E."/>
            <person name="Mardis E.R."/>
            <person name="Taylor J.W."/>
            <person name="McEwen J.G."/>
            <person name="Clay O.K."/>
            <person name="Klein B.S."/>
            <person name="Cuomo C.A."/>
        </authorList>
    </citation>
    <scope>NUCLEOTIDE SEQUENCE [LARGE SCALE GENOMIC DNA]</scope>
    <source>
        <strain evidence="3">UAMH 3008</strain>
    </source>
</reference>
<dbReference type="Proteomes" id="UP000034164">
    <property type="component" value="Unassembled WGS sequence"/>
</dbReference>
<dbReference type="EMBL" id="LCZI01000794">
    <property type="protein sequence ID" value="KKZ64415.1"/>
    <property type="molecule type" value="Genomic_DNA"/>
</dbReference>
<feature type="region of interest" description="Disordered" evidence="1">
    <location>
        <begin position="1"/>
        <end position="24"/>
    </location>
</feature>
<gene>
    <name evidence="2" type="ORF">EMCG_09603</name>
</gene>
<evidence type="ECO:0000256" key="1">
    <source>
        <dbReference type="SAM" id="MobiDB-lite"/>
    </source>
</evidence>
<feature type="compositionally biased region" description="Basic and acidic residues" evidence="1">
    <location>
        <begin position="1"/>
        <end position="10"/>
    </location>
</feature>
<comment type="caution">
    <text evidence="2">The sequence shown here is derived from an EMBL/GenBank/DDBJ whole genome shotgun (WGS) entry which is preliminary data.</text>
</comment>
<sequence>MGNERSEKRGCSSIPSEGSPQKEIGRDQVLPSFWAFCQVSDVSKREAVVSILELVRSTKMARLCAQPTKIKSCESMIYLDGYNT</sequence>
<accession>A0A0G2I2P3</accession>
<evidence type="ECO:0000313" key="2">
    <source>
        <dbReference type="EMBL" id="KKZ64415.1"/>
    </source>
</evidence>
<evidence type="ECO:0000313" key="3">
    <source>
        <dbReference type="Proteomes" id="UP000034164"/>
    </source>
</evidence>
<proteinExistence type="predicted"/>
<dbReference type="AlphaFoldDB" id="A0A0G2I2P3"/>
<dbReference type="VEuPathDB" id="FungiDB:EMCG_09603"/>
<protein>
    <submittedName>
        <fullName evidence="2">Uncharacterized protein</fullName>
    </submittedName>
</protein>